<evidence type="ECO:0000313" key="2">
    <source>
        <dbReference type="Proteomes" id="UP000289886"/>
    </source>
</evidence>
<dbReference type="EMBL" id="SCEB01215349">
    <property type="protein sequence ID" value="RXM30003.1"/>
    <property type="molecule type" value="Genomic_DNA"/>
</dbReference>
<gene>
    <name evidence="1" type="ORF">EOD39_2064</name>
</gene>
<keyword evidence="2" id="KW-1185">Reference proteome</keyword>
<organism evidence="1 2">
    <name type="scientific">Acipenser ruthenus</name>
    <name type="common">Sterlet sturgeon</name>
    <dbReference type="NCBI Taxonomy" id="7906"/>
    <lineage>
        <taxon>Eukaryota</taxon>
        <taxon>Metazoa</taxon>
        <taxon>Chordata</taxon>
        <taxon>Craniata</taxon>
        <taxon>Vertebrata</taxon>
        <taxon>Euteleostomi</taxon>
        <taxon>Actinopterygii</taxon>
        <taxon>Chondrostei</taxon>
        <taxon>Acipenseriformes</taxon>
        <taxon>Acipenseridae</taxon>
        <taxon>Acipenser</taxon>
    </lineage>
</organism>
<name>A0A444U466_ACIRT</name>
<comment type="caution">
    <text evidence="1">The sequence shown here is derived from an EMBL/GenBank/DDBJ whole genome shotgun (WGS) entry which is preliminary data.</text>
</comment>
<dbReference type="Proteomes" id="UP000289886">
    <property type="component" value="Unassembled WGS sequence"/>
</dbReference>
<dbReference type="AlphaFoldDB" id="A0A444U466"/>
<proteinExistence type="predicted"/>
<accession>A0A444U466</accession>
<protein>
    <submittedName>
        <fullName evidence="1">Uncharacterized protein</fullName>
    </submittedName>
</protein>
<sequence length="168" mass="18821">MLVPVGKMFKAIINAKKSVPVSILLEHDVHALQFQPYTGSTVRSHFRVHYSSPFTQIICSLQQINTIRIAEEPGERLGAKEQYVMQLSVRGAGWKGSEPETVRDGAQCERRQGTVRDAAQCERSRAERLRGREQYVMELSVRGAGRKGLKLEKRVEGVGLAETDKQGQ</sequence>
<reference evidence="1 2" key="1">
    <citation type="submission" date="2019-01" db="EMBL/GenBank/DDBJ databases">
        <title>Draft Genome and Complete Hox-Cluster Characterization of the Sterlet Sturgeon (Acipenser ruthenus).</title>
        <authorList>
            <person name="Wei Q."/>
        </authorList>
    </citation>
    <scope>NUCLEOTIDE SEQUENCE [LARGE SCALE GENOMIC DNA]</scope>
    <source>
        <strain evidence="1">WHYD16114868_AA</strain>
        <tissue evidence="1">Blood</tissue>
    </source>
</reference>
<evidence type="ECO:0000313" key="1">
    <source>
        <dbReference type="EMBL" id="RXM30003.1"/>
    </source>
</evidence>